<reference evidence="1 2" key="1">
    <citation type="submission" date="2008-10" db="EMBL/GenBank/DDBJ databases">
        <title>Draft genome sequence of Bacteroides dorei (DSM 17855).</title>
        <authorList>
            <person name="Sudarsanam P."/>
            <person name="Ley R."/>
            <person name="Guruge J."/>
            <person name="Turnbaugh P.J."/>
            <person name="Mahowald M."/>
            <person name="Liep D."/>
            <person name="Gordon J."/>
        </authorList>
    </citation>
    <scope>NUCLEOTIDE SEQUENCE [LARGE SCALE GENOMIC DNA]</scope>
    <source>
        <strain evidence="1 2">DSM 17855</strain>
    </source>
</reference>
<gene>
    <name evidence="1" type="ORF">BACDOR_01485</name>
</gene>
<dbReference type="AlphaFoldDB" id="B6VVZ3"/>
<dbReference type="Proteomes" id="UP000004849">
    <property type="component" value="Unassembled WGS sequence"/>
</dbReference>
<protein>
    <submittedName>
        <fullName evidence="1">Uncharacterized protein</fullName>
    </submittedName>
</protein>
<organism evidence="1 2">
    <name type="scientific">Phocaeicola dorei DSM 17855</name>
    <dbReference type="NCBI Taxonomy" id="483217"/>
    <lineage>
        <taxon>Bacteria</taxon>
        <taxon>Pseudomonadati</taxon>
        <taxon>Bacteroidota</taxon>
        <taxon>Bacteroidia</taxon>
        <taxon>Bacteroidales</taxon>
        <taxon>Bacteroidaceae</taxon>
        <taxon>Phocaeicola</taxon>
    </lineage>
</organism>
<evidence type="ECO:0000313" key="2">
    <source>
        <dbReference type="Proteomes" id="UP000004849"/>
    </source>
</evidence>
<sequence>MLRPYFTPHDEFPRAECYDIIVLLPALRMAVFGDLREVDNRNQRMIGLDSDDAVELLRCFAMYDSVFVLHSAKVM</sequence>
<dbReference type="EMBL" id="ABWZ01000029">
    <property type="protein sequence ID" value="EEB25954.1"/>
    <property type="molecule type" value="Genomic_DNA"/>
</dbReference>
<dbReference type="HOGENOM" id="CLU_2663356_0_0_10"/>
<accession>B6VVZ3</accession>
<reference evidence="1 2" key="2">
    <citation type="submission" date="2008-10" db="EMBL/GenBank/DDBJ databases">
        <authorList>
            <person name="Fulton L."/>
            <person name="Clifton S."/>
            <person name="Fulton B."/>
            <person name="Xu J."/>
            <person name="Minx P."/>
            <person name="Pepin K.H."/>
            <person name="Johnson M."/>
            <person name="Thiruvilangam P."/>
            <person name="Bhonagiri V."/>
            <person name="Nash W.E."/>
            <person name="Mardis E.R."/>
            <person name="Wilson R.K."/>
        </authorList>
    </citation>
    <scope>NUCLEOTIDE SEQUENCE [LARGE SCALE GENOMIC DNA]</scope>
    <source>
        <strain evidence="1 2">DSM 17855</strain>
    </source>
</reference>
<proteinExistence type="predicted"/>
<evidence type="ECO:0000313" key="1">
    <source>
        <dbReference type="EMBL" id="EEB25954.1"/>
    </source>
</evidence>
<name>B6VVZ3_9BACT</name>